<proteinExistence type="predicted"/>
<dbReference type="SUPFAM" id="SSF50952">
    <property type="entry name" value="Soluble quinoprotein glucose dehydrogenase"/>
    <property type="match status" value="1"/>
</dbReference>
<dbReference type="Pfam" id="PF07995">
    <property type="entry name" value="GSDH"/>
    <property type="match status" value="1"/>
</dbReference>
<evidence type="ECO:0000313" key="5">
    <source>
        <dbReference type="Proteomes" id="UP000199229"/>
    </source>
</evidence>
<reference evidence="5" key="1">
    <citation type="submission" date="2016-10" db="EMBL/GenBank/DDBJ databases">
        <authorList>
            <person name="Varghese N."/>
            <person name="Submissions S."/>
        </authorList>
    </citation>
    <scope>NUCLEOTIDE SEQUENCE [LARGE SCALE GENOMIC DNA]</scope>
    <source>
        <strain evidence="5">Gh-105</strain>
    </source>
</reference>
<dbReference type="STRING" id="582675.SAMN05192565_102135"/>
<dbReference type="EMBL" id="FOPM01000002">
    <property type="protein sequence ID" value="SFG36543.1"/>
    <property type="molecule type" value="Genomic_DNA"/>
</dbReference>
<keyword evidence="5" id="KW-1185">Reference proteome</keyword>
<feature type="region of interest" description="Disordered" evidence="1">
    <location>
        <begin position="24"/>
        <end position="76"/>
    </location>
</feature>
<dbReference type="InterPro" id="IPR012938">
    <property type="entry name" value="Glc/Sorbosone_DH"/>
</dbReference>
<sequence>MKRISQTLLATLALAGLPASAFAQETGTAPRQPRVEGEAFTAPASDAAGTTPAETEAPNTTYKPLLPNQTRAPKPAAATKVKVETVAKGLDSPWALEFLPDGRMLVTEKGGTLRIVAKDGTAGPAIPGVPKVDAKGQGGLLDVALSPSFVADRMIYFSYAEPREKGNGTTVARAKLVEDKGAARLDDVKVIFRQMPTYDGDKHFGSRLVFAPDGKLFVTVGERSDKEPRVQAQDLTSGLGKVFRIDTDGNAAKDNPFTGGEKAKPEIWSYGHRNVQSAALDPQGRLWTVEHGPRGGDELNRPRPGVNYGWPEVSYGIEYSGEKIGEGKTQAAGTAQPVYYWDPVIGPSGMALYTGDKFPAWKDAFLIGGLASQGIVALKLDGDKVVTEERIPLEARIRDVKTGPDGAVYAVTDGPDGKILKLTPGS</sequence>
<dbReference type="InterPro" id="IPR011042">
    <property type="entry name" value="6-blade_b-propeller_TolB-like"/>
</dbReference>
<keyword evidence="2" id="KW-0732">Signal</keyword>
<evidence type="ECO:0000313" key="4">
    <source>
        <dbReference type="EMBL" id="SFG36543.1"/>
    </source>
</evidence>
<dbReference type="Proteomes" id="UP000199229">
    <property type="component" value="Unassembled WGS sequence"/>
</dbReference>
<dbReference type="AlphaFoldDB" id="A0A1I2R912"/>
<dbReference type="InterPro" id="IPR011041">
    <property type="entry name" value="Quinoprot_gluc/sorb_DH_b-prop"/>
</dbReference>
<gene>
    <name evidence="4" type="ORF">SAMN05192565_102135</name>
</gene>
<evidence type="ECO:0000256" key="1">
    <source>
        <dbReference type="SAM" id="MobiDB-lite"/>
    </source>
</evidence>
<feature type="domain" description="Glucose/Sorbosone dehydrogenase" evidence="3">
    <location>
        <begin position="90"/>
        <end position="421"/>
    </location>
</feature>
<evidence type="ECO:0000256" key="2">
    <source>
        <dbReference type="SAM" id="SignalP"/>
    </source>
</evidence>
<name>A0A1I2R912_9HYPH</name>
<protein>
    <submittedName>
        <fullName evidence="4">Glucose/arabinose dehydrogenase, beta-propeller fold</fullName>
    </submittedName>
</protein>
<feature type="signal peptide" evidence="2">
    <location>
        <begin position="1"/>
        <end position="23"/>
    </location>
</feature>
<dbReference type="Gene3D" id="2.120.10.30">
    <property type="entry name" value="TolB, C-terminal domain"/>
    <property type="match status" value="1"/>
</dbReference>
<feature type="compositionally biased region" description="Low complexity" evidence="1">
    <location>
        <begin position="47"/>
        <end position="61"/>
    </location>
</feature>
<accession>A0A1I2R912</accession>
<evidence type="ECO:0000259" key="3">
    <source>
        <dbReference type="Pfam" id="PF07995"/>
    </source>
</evidence>
<feature type="chain" id="PRO_5011629860" evidence="2">
    <location>
        <begin position="24"/>
        <end position="426"/>
    </location>
</feature>
<dbReference type="PANTHER" id="PTHR19328:SF75">
    <property type="entry name" value="ALDOSE SUGAR DEHYDROGENASE YLII"/>
    <property type="match status" value="1"/>
</dbReference>
<dbReference type="RefSeq" id="WP_091968542.1">
    <property type="nucleotide sequence ID" value="NZ_FOPM01000002.1"/>
</dbReference>
<organism evidence="4 5">
    <name type="scientific">Methylobacterium gossipiicola</name>
    <dbReference type="NCBI Taxonomy" id="582675"/>
    <lineage>
        <taxon>Bacteria</taxon>
        <taxon>Pseudomonadati</taxon>
        <taxon>Pseudomonadota</taxon>
        <taxon>Alphaproteobacteria</taxon>
        <taxon>Hyphomicrobiales</taxon>
        <taxon>Methylobacteriaceae</taxon>
        <taxon>Methylobacterium</taxon>
    </lineage>
</organism>
<dbReference type="PANTHER" id="PTHR19328">
    <property type="entry name" value="HEDGEHOG-INTERACTING PROTEIN"/>
    <property type="match status" value="1"/>
</dbReference>
<dbReference type="OrthoDB" id="9770043at2"/>